<gene>
    <name evidence="2" type="ORF">LPJ53_005883</name>
</gene>
<keyword evidence="3" id="KW-1185">Reference proteome</keyword>
<evidence type="ECO:0000313" key="3">
    <source>
        <dbReference type="Proteomes" id="UP001149813"/>
    </source>
</evidence>
<protein>
    <submittedName>
        <fullName evidence="2">Uncharacterized protein</fullName>
    </submittedName>
</protein>
<proteinExistence type="predicted"/>
<evidence type="ECO:0000256" key="1">
    <source>
        <dbReference type="SAM" id="MobiDB-lite"/>
    </source>
</evidence>
<organism evidence="2 3">
    <name type="scientific">Coemansia erecta</name>
    <dbReference type="NCBI Taxonomy" id="147472"/>
    <lineage>
        <taxon>Eukaryota</taxon>
        <taxon>Fungi</taxon>
        <taxon>Fungi incertae sedis</taxon>
        <taxon>Zoopagomycota</taxon>
        <taxon>Kickxellomycotina</taxon>
        <taxon>Kickxellomycetes</taxon>
        <taxon>Kickxellales</taxon>
        <taxon>Kickxellaceae</taxon>
        <taxon>Coemansia</taxon>
    </lineage>
</organism>
<dbReference type="Proteomes" id="UP001149813">
    <property type="component" value="Unassembled WGS sequence"/>
</dbReference>
<dbReference type="EMBL" id="JANBOJ010000423">
    <property type="protein sequence ID" value="KAJ1719341.1"/>
    <property type="molecule type" value="Genomic_DNA"/>
</dbReference>
<accession>A0A9W7XRH6</accession>
<feature type="non-terminal residue" evidence="2">
    <location>
        <position position="150"/>
    </location>
</feature>
<comment type="caution">
    <text evidence="2">The sequence shown here is derived from an EMBL/GenBank/DDBJ whole genome shotgun (WGS) entry which is preliminary data.</text>
</comment>
<name>A0A9W7XRH6_9FUNG</name>
<dbReference type="AlphaFoldDB" id="A0A9W7XRH6"/>
<feature type="compositionally biased region" description="Low complexity" evidence="1">
    <location>
        <begin position="73"/>
        <end position="99"/>
    </location>
</feature>
<evidence type="ECO:0000313" key="2">
    <source>
        <dbReference type="EMBL" id="KAJ1719341.1"/>
    </source>
</evidence>
<reference evidence="2" key="1">
    <citation type="submission" date="2022-07" db="EMBL/GenBank/DDBJ databases">
        <title>Phylogenomic reconstructions and comparative analyses of Kickxellomycotina fungi.</title>
        <authorList>
            <person name="Reynolds N.K."/>
            <person name="Stajich J.E."/>
            <person name="Barry K."/>
            <person name="Grigoriev I.V."/>
            <person name="Crous P."/>
            <person name="Smith M.E."/>
        </authorList>
    </citation>
    <scope>NUCLEOTIDE SEQUENCE</scope>
    <source>
        <strain evidence="2">NBRC 32514</strain>
    </source>
</reference>
<sequence>STEIDAATAAAVAAFNSPGGFAGGRPRIPNSAAAAATQHMFHVNQSMHAAHIGRSDDPTSAAQFNSYLIMSRAQQQQQQQQPHHPIQHHPGQQQAGQPQDHLVGVAHQSPPVSAMALPPLTHGSSVLSTTRRLDELHLNQYHPTMNTWQM</sequence>
<feature type="region of interest" description="Disordered" evidence="1">
    <location>
        <begin position="71"/>
        <end position="99"/>
    </location>
</feature>